<organism evidence="3 4">
    <name type="scientific">Paenibacillus filicis</name>
    <dbReference type="NCBI Taxonomy" id="669464"/>
    <lineage>
        <taxon>Bacteria</taxon>
        <taxon>Bacillati</taxon>
        <taxon>Bacillota</taxon>
        <taxon>Bacilli</taxon>
        <taxon>Bacillales</taxon>
        <taxon>Paenibacillaceae</taxon>
        <taxon>Paenibacillus</taxon>
    </lineage>
</organism>
<gene>
    <name evidence="3" type="ORF">WMW72_30765</name>
</gene>
<evidence type="ECO:0000313" key="3">
    <source>
        <dbReference type="EMBL" id="MEK8132290.1"/>
    </source>
</evidence>
<dbReference type="EMBL" id="JBBPCC010000028">
    <property type="protein sequence ID" value="MEK8132290.1"/>
    <property type="molecule type" value="Genomic_DNA"/>
</dbReference>
<evidence type="ECO:0000256" key="1">
    <source>
        <dbReference type="SAM" id="Phobius"/>
    </source>
</evidence>
<proteinExistence type="predicted"/>
<dbReference type="InterPro" id="IPR025403">
    <property type="entry name" value="TgpA-like_C"/>
</dbReference>
<keyword evidence="4" id="KW-1185">Reference proteome</keyword>
<name>A0ABU9DTT1_9BACL</name>
<keyword evidence="1" id="KW-0812">Transmembrane</keyword>
<accession>A0ABU9DTT1</accession>
<comment type="caution">
    <text evidence="3">The sequence shown here is derived from an EMBL/GenBank/DDBJ whole genome shotgun (WGS) entry which is preliminary data.</text>
</comment>
<feature type="domain" description="Protein-glutamine gamma-glutamyltransferase-like C-terminal" evidence="2">
    <location>
        <begin position="132"/>
        <end position="196"/>
    </location>
</feature>
<dbReference type="Proteomes" id="UP001469365">
    <property type="component" value="Unassembled WGS sequence"/>
</dbReference>
<dbReference type="RefSeq" id="WP_341419419.1">
    <property type="nucleotide sequence ID" value="NZ_JBBPCC010000028.1"/>
</dbReference>
<keyword evidence="1" id="KW-0472">Membrane</keyword>
<dbReference type="Pfam" id="PF13559">
    <property type="entry name" value="DUF4129"/>
    <property type="match status" value="1"/>
</dbReference>
<keyword evidence="1" id="KW-1133">Transmembrane helix</keyword>
<reference evidence="3 4" key="1">
    <citation type="submission" date="2024-04" db="EMBL/GenBank/DDBJ databases">
        <title>draft genome sequnece of Paenibacillus filicis.</title>
        <authorList>
            <person name="Kim D.-U."/>
        </authorList>
    </citation>
    <scope>NUCLEOTIDE SEQUENCE [LARGE SCALE GENOMIC DNA]</scope>
    <source>
        <strain evidence="3 4">KACC14197</strain>
    </source>
</reference>
<protein>
    <submittedName>
        <fullName evidence="3">DUF4129 domain-containing protein</fullName>
    </submittedName>
</protein>
<evidence type="ECO:0000313" key="4">
    <source>
        <dbReference type="Proteomes" id="UP001469365"/>
    </source>
</evidence>
<sequence>MTNSELQADKDKLSEILSRDEFAGYLRERPSPLLGWLERMWEKLFGLFPDVGLPPGTSKLLAYTVLGIVLVLLGAAILWLIRSAILLRRSRMRSVFGSAADLDRSSAVYREEAERLAAAGDYAEAVRRMFLGLLLQLDEQGWVRAEKWKTNREYIEELLDSKPGLAASFADVAALFEHVVYGGGEVSSSDYVRLRDMAEAAQEGGGRYAEAQ</sequence>
<evidence type="ECO:0000259" key="2">
    <source>
        <dbReference type="Pfam" id="PF13559"/>
    </source>
</evidence>
<feature type="transmembrane region" description="Helical" evidence="1">
    <location>
        <begin position="60"/>
        <end position="81"/>
    </location>
</feature>